<dbReference type="EMBL" id="SWCJ01000002">
    <property type="protein sequence ID" value="TKB57300.1"/>
    <property type="molecule type" value="Genomic_DNA"/>
</dbReference>
<dbReference type="OrthoDB" id="5812594at2"/>
<keyword evidence="2" id="KW-1185">Reference proteome</keyword>
<gene>
    <name evidence="1" type="ORF">FCL42_03205</name>
</gene>
<dbReference type="Proteomes" id="UP000305675">
    <property type="component" value="Unassembled WGS sequence"/>
</dbReference>
<dbReference type="InterPro" id="IPR027417">
    <property type="entry name" value="P-loop_NTPase"/>
</dbReference>
<dbReference type="Gene3D" id="3.40.50.300">
    <property type="entry name" value="P-loop containing nucleotide triphosphate hydrolases"/>
    <property type="match status" value="1"/>
</dbReference>
<evidence type="ECO:0000313" key="2">
    <source>
        <dbReference type="Proteomes" id="UP000305675"/>
    </source>
</evidence>
<dbReference type="RefSeq" id="WP_136861946.1">
    <property type="nucleotide sequence ID" value="NZ_SWCJ01000002.1"/>
</dbReference>
<reference evidence="1 2" key="1">
    <citation type="submission" date="2019-04" db="EMBL/GenBank/DDBJ databases">
        <authorList>
            <person name="Hwang J.C."/>
        </authorList>
    </citation>
    <scope>NUCLEOTIDE SEQUENCE [LARGE SCALE GENOMIC DNA]</scope>
    <source>
        <strain evidence="1 2">IMCC35002</strain>
    </source>
</reference>
<protein>
    <submittedName>
        <fullName evidence="1">Uncharacterized protein</fullName>
    </submittedName>
</protein>
<proteinExistence type="predicted"/>
<dbReference type="AlphaFoldDB" id="A0A4U1BRB4"/>
<name>A0A4U1BRB4_9GAMM</name>
<comment type="caution">
    <text evidence="1">The sequence shown here is derived from an EMBL/GenBank/DDBJ whole genome shotgun (WGS) entry which is preliminary data.</text>
</comment>
<dbReference type="SUPFAM" id="SSF52540">
    <property type="entry name" value="P-loop containing nucleoside triphosphate hydrolases"/>
    <property type="match status" value="1"/>
</dbReference>
<sequence>MSKRGLTKTDDKVLAAISLAMEQNQLAQVAVVALSDAKASSNLCRRLASRFQRANREALLVETLVDCHGGQQWHFDDISCHQAIEEHSSFDRLPSCSHQQHPVTREDLEHALLRLHQEYPVIVGDVGTLQSPDAEAFIAGFGAVVLVVSAGVDEEHSVNEAMQMFRCFELPVLAVVMEHGSNPRLGKQLAGSLRRRSWAKKLADWCENCNWMNGLRSSLG</sequence>
<accession>A0A4U1BRB4</accession>
<organism evidence="1 2">
    <name type="scientific">Ferrimonas aestuarii</name>
    <dbReference type="NCBI Taxonomy" id="2569539"/>
    <lineage>
        <taxon>Bacteria</taxon>
        <taxon>Pseudomonadati</taxon>
        <taxon>Pseudomonadota</taxon>
        <taxon>Gammaproteobacteria</taxon>
        <taxon>Alteromonadales</taxon>
        <taxon>Ferrimonadaceae</taxon>
        <taxon>Ferrimonas</taxon>
    </lineage>
</organism>
<evidence type="ECO:0000313" key="1">
    <source>
        <dbReference type="EMBL" id="TKB57300.1"/>
    </source>
</evidence>